<dbReference type="EMBL" id="HACM01003234">
    <property type="protein sequence ID" value="CRZ03676.1"/>
    <property type="molecule type" value="Transcribed_RNA"/>
</dbReference>
<organism evidence="3">
    <name type="scientific">Spongospora subterranea</name>
    <dbReference type="NCBI Taxonomy" id="70186"/>
    <lineage>
        <taxon>Eukaryota</taxon>
        <taxon>Sar</taxon>
        <taxon>Rhizaria</taxon>
        <taxon>Endomyxa</taxon>
        <taxon>Phytomyxea</taxon>
        <taxon>Plasmodiophorida</taxon>
        <taxon>Plasmodiophoridae</taxon>
        <taxon>Spongospora</taxon>
    </lineage>
</organism>
<feature type="chain" id="PRO_5005223652" description="RxLR effector protein" evidence="2">
    <location>
        <begin position="25"/>
        <end position="138"/>
    </location>
</feature>
<feature type="non-terminal residue" evidence="3">
    <location>
        <position position="138"/>
    </location>
</feature>
<keyword evidence="2" id="KW-0732">Signal</keyword>
<sequence>MKITALIAVILCTLFSFNTGLASAAKYDGVKTQASAPSSFITAIKDLMSPDRGTTAETSPSGLSASEFVVRVHEYMKAYPGNKKPRVLDDIIKRFHENSVQAVSKICENSKLACPKEKVKKKEKRSRYQEPDDERSTG</sequence>
<feature type="compositionally biased region" description="Basic and acidic residues" evidence="1">
    <location>
        <begin position="126"/>
        <end position="138"/>
    </location>
</feature>
<evidence type="ECO:0008006" key="4">
    <source>
        <dbReference type="Google" id="ProtNLM"/>
    </source>
</evidence>
<evidence type="ECO:0000256" key="1">
    <source>
        <dbReference type="SAM" id="MobiDB-lite"/>
    </source>
</evidence>
<proteinExistence type="predicted"/>
<feature type="signal peptide" evidence="2">
    <location>
        <begin position="1"/>
        <end position="24"/>
    </location>
</feature>
<reference evidence="3" key="1">
    <citation type="submission" date="2015-04" db="EMBL/GenBank/DDBJ databases">
        <title>The genome sequence of the plant pathogenic Rhizarian Plasmodiophora brassicae reveals insights in its biotrophic life cycle and the origin of chitin synthesis.</title>
        <authorList>
            <person name="Schwelm A."/>
            <person name="Fogelqvist J."/>
            <person name="Knaust A."/>
            <person name="Julke S."/>
            <person name="Lilja T."/>
            <person name="Dhandapani V."/>
            <person name="Bonilla-Rosso G."/>
            <person name="Karlsson M."/>
            <person name="Shevchenko A."/>
            <person name="Choi S.R."/>
            <person name="Kim H.G."/>
            <person name="Park J.Y."/>
            <person name="Lim Y.P."/>
            <person name="Ludwig-Muller J."/>
            <person name="Dixelius C."/>
        </authorList>
    </citation>
    <scope>NUCLEOTIDE SEQUENCE</scope>
    <source>
        <tissue evidence="3">Potato root galls</tissue>
    </source>
</reference>
<feature type="region of interest" description="Disordered" evidence="1">
    <location>
        <begin position="117"/>
        <end position="138"/>
    </location>
</feature>
<name>A0A0H5QQC8_9EUKA</name>
<protein>
    <recommendedName>
        <fullName evidence="4">RxLR effector protein</fullName>
    </recommendedName>
</protein>
<evidence type="ECO:0000256" key="2">
    <source>
        <dbReference type="SAM" id="SignalP"/>
    </source>
</evidence>
<dbReference type="AlphaFoldDB" id="A0A0H5QQC8"/>
<accession>A0A0H5QQC8</accession>
<evidence type="ECO:0000313" key="3">
    <source>
        <dbReference type="EMBL" id="CRZ03676.1"/>
    </source>
</evidence>